<evidence type="ECO:0000259" key="7">
    <source>
        <dbReference type="PROSITE" id="PS50011"/>
    </source>
</evidence>
<evidence type="ECO:0000256" key="6">
    <source>
        <dbReference type="ARBA" id="ARBA00022840"/>
    </source>
</evidence>
<keyword evidence="9" id="KW-1185">Reference proteome</keyword>
<dbReference type="Gene3D" id="1.10.510.10">
    <property type="entry name" value="Transferase(Phosphotransferase) domain 1"/>
    <property type="match status" value="1"/>
</dbReference>
<dbReference type="AlphaFoldDB" id="A0A7M2SC87"/>
<dbReference type="InterPro" id="IPR000719">
    <property type="entry name" value="Prot_kinase_dom"/>
</dbReference>
<keyword evidence="5 8" id="KW-0418">Kinase</keyword>
<dbReference type="CDD" id="cd14014">
    <property type="entry name" value="STKc_PknB_like"/>
    <property type="match status" value="1"/>
</dbReference>
<keyword evidence="3" id="KW-0808">Transferase</keyword>
<dbReference type="RefSeq" id="WP_194037724.1">
    <property type="nucleotide sequence ID" value="NZ_CP063373.1"/>
</dbReference>
<dbReference type="Pfam" id="PF00069">
    <property type="entry name" value="Pkinase"/>
    <property type="match status" value="1"/>
</dbReference>
<evidence type="ECO:0000256" key="3">
    <source>
        <dbReference type="ARBA" id="ARBA00022679"/>
    </source>
</evidence>
<reference evidence="8 9" key="1">
    <citation type="submission" date="2020-10" db="EMBL/GenBank/DDBJ databases">
        <title>Streptomyces ferrugineus complate genome analysis.</title>
        <authorList>
            <person name="Anwar N."/>
        </authorList>
    </citation>
    <scope>NUCLEOTIDE SEQUENCE [LARGE SCALE GENOMIC DNA]</scope>
    <source>
        <strain evidence="8 9">CCTCC AA2014009</strain>
    </source>
</reference>
<accession>A0A7M2SC87</accession>
<dbReference type="GO" id="GO:0005524">
    <property type="term" value="F:ATP binding"/>
    <property type="evidence" value="ECO:0007669"/>
    <property type="project" value="UniProtKB-KW"/>
</dbReference>
<proteinExistence type="predicted"/>
<protein>
    <recommendedName>
        <fullName evidence="1">non-specific serine/threonine protein kinase</fullName>
        <ecNumber evidence="1">2.7.11.1</ecNumber>
    </recommendedName>
</protein>
<dbReference type="EC" id="2.7.11.1" evidence="1"/>
<sequence>MQFTVLPVRGQPVSPVPGQAFLVRDNWDDYSFKTTFQLLCVDQDGEIREIGAVKVGRFGMAAPARTPLPGDFETLGGDFFSLGLRDAYYERLRELGGELQRTVLQALNDVSFDLDLFARARTENVTVTSLLRTVSAHTVAGRFRGSGIPAGSSAAVTEVTRRRLFDALRRTGASWSGSLDEVAFLRRLYDLDGLKSHDPRFATAEGDIVQHCYNNPGDWDDDWVFGDDRFGLCDGSDEVLLRFLAEMIHPAVRTDSGEVQRLLALVNDHLAADGYELAEARTVSGYPVYEARRIPAGRRTAHPAPPVATAPVPPGGDDYAAVRRAARGERKDYACPREPVPDGGQADVFEAIHKPTGTKVALKKLHSKYPPERQVARMRREIEIGQLLNGHPHAMPILDVGASHTWFVMPWAQGTAAQRQEQLREPAELRALVDALASVLATAHDHGWLHRDIKPSNILHFDGRWTLADWGIVRRPRGQTTKAGRTGLYIGTEGFAAPELSGTPHEATASSDIYSIGRVIAWALTGKMPETNLPLQPPPGPWRPVVRAATHQDPKRRPQTVHDLLALIDREHADVPEDPFPRAQTLLEAAGTGDAAAADTLLALVGDHPEDYELHIGVLTRLDTQQAGAALEREAAQSQRLLRALAEHVHGDDTHIVQFGEAAAVVIWLQGICAHAAAHRDWDVLEEAARTMCTWDGAWDQWNAQDKITPWLRTLTDEAASVIAAVLRDHPESAQHFSHIADDRTAAPRIRQAVRTSAVT</sequence>
<evidence type="ECO:0000313" key="9">
    <source>
        <dbReference type="Proteomes" id="UP000594205"/>
    </source>
</evidence>
<evidence type="ECO:0000256" key="2">
    <source>
        <dbReference type="ARBA" id="ARBA00022527"/>
    </source>
</evidence>
<dbReference type="KEGG" id="sfeu:IM697_22780"/>
<evidence type="ECO:0000256" key="4">
    <source>
        <dbReference type="ARBA" id="ARBA00022741"/>
    </source>
</evidence>
<dbReference type="PROSITE" id="PS50011">
    <property type="entry name" value="PROTEIN_KINASE_DOM"/>
    <property type="match status" value="1"/>
</dbReference>
<evidence type="ECO:0000256" key="1">
    <source>
        <dbReference type="ARBA" id="ARBA00012513"/>
    </source>
</evidence>
<name>A0A7M2SC87_9ACTN</name>
<dbReference type="InterPro" id="IPR041427">
    <property type="entry name" value="AbiJ-NTD3"/>
</dbReference>
<keyword evidence="4" id="KW-0547">Nucleotide-binding</keyword>
<feature type="domain" description="Protein kinase" evidence="7">
    <location>
        <begin position="334"/>
        <end position="750"/>
    </location>
</feature>
<gene>
    <name evidence="8" type="ORF">IM697_22780</name>
</gene>
<dbReference type="EMBL" id="CP063373">
    <property type="protein sequence ID" value="QOV33098.1"/>
    <property type="molecule type" value="Genomic_DNA"/>
</dbReference>
<keyword evidence="2" id="KW-0723">Serine/threonine-protein kinase</keyword>
<dbReference type="InterPro" id="IPR011009">
    <property type="entry name" value="Kinase-like_dom_sf"/>
</dbReference>
<dbReference type="SUPFAM" id="SSF56112">
    <property type="entry name" value="Protein kinase-like (PK-like)"/>
    <property type="match status" value="1"/>
</dbReference>
<organism evidence="8 9">
    <name type="scientific">Streptomyces ferrugineus</name>
    <dbReference type="NCBI Taxonomy" id="1413221"/>
    <lineage>
        <taxon>Bacteria</taxon>
        <taxon>Bacillati</taxon>
        <taxon>Actinomycetota</taxon>
        <taxon>Actinomycetes</taxon>
        <taxon>Kitasatosporales</taxon>
        <taxon>Streptomycetaceae</taxon>
        <taxon>Streptomyces</taxon>
    </lineage>
</organism>
<dbReference type="SMART" id="SM00220">
    <property type="entry name" value="S_TKc"/>
    <property type="match status" value="1"/>
</dbReference>
<dbReference type="Proteomes" id="UP000594205">
    <property type="component" value="Chromosome"/>
</dbReference>
<dbReference type="PANTHER" id="PTHR43289:SF6">
    <property type="entry name" value="SERINE_THREONINE-PROTEIN KINASE NEKL-3"/>
    <property type="match status" value="1"/>
</dbReference>
<dbReference type="Pfam" id="PF18860">
    <property type="entry name" value="AbiJ_NTD3"/>
    <property type="match status" value="1"/>
</dbReference>
<dbReference type="PANTHER" id="PTHR43289">
    <property type="entry name" value="MITOGEN-ACTIVATED PROTEIN KINASE KINASE KINASE 20-RELATED"/>
    <property type="match status" value="1"/>
</dbReference>
<dbReference type="Gene3D" id="3.30.200.20">
    <property type="entry name" value="Phosphorylase Kinase, domain 1"/>
    <property type="match status" value="1"/>
</dbReference>
<evidence type="ECO:0000313" key="8">
    <source>
        <dbReference type="EMBL" id="QOV33098.1"/>
    </source>
</evidence>
<keyword evidence="6" id="KW-0067">ATP-binding</keyword>
<evidence type="ECO:0000256" key="5">
    <source>
        <dbReference type="ARBA" id="ARBA00022777"/>
    </source>
</evidence>
<dbReference type="GO" id="GO:0004674">
    <property type="term" value="F:protein serine/threonine kinase activity"/>
    <property type="evidence" value="ECO:0007669"/>
    <property type="project" value="UniProtKB-KW"/>
</dbReference>